<dbReference type="AlphaFoldDB" id="A0A3D8T6P5"/>
<keyword evidence="1" id="KW-0175">Coiled coil</keyword>
<dbReference type="PANTHER" id="PTHR34714:SF2">
    <property type="entry name" value="EGF-LIKE DOMAIN-CONTAINING PROTEIN"/>
    <property type="match status" value="1"/>
</dbReference>
<dbReference type="Proteomes" id="UP000256690">
    <property type="component" value="Unassembled WGS sequence"/>
</dbReference>
<dbReference type="RefSeq" id="XP_026609406.1">
    <property type="nucleotide sequence ID" value="XM_026743561.1"/>
</dbReference>
<keyword evidence="3" id="KW-1185">Reference proteome</keyword>
<evidence type="ECO:0000313" key="2">
    <source>
        <dbReference type="EMBL" id="RDW94223.1"/>
    </source>
</evidence>
<dbReference type="OrthoDB" id="3509531at2759"/>
<name>A0A3D8T6P5_9EURO</name>
<protein>
    <submittedName>
        <fullName evidence="2">Uncharacterized protein</fullName>
    </submittedName>
</protein>
<sequence>MHDEVTVSLDDYSVLHLITRVLTAATPTNLNLVAPPHGSHIFIYASILDQPITVSSSGSAPIPLARGPGTGNIGVTLFIMPNEPPRVTYRTTYSATEDSDLRASPKTQQRIALAVFWTDPSIAISPCAFVAAPTATPPLYAVLNAQAVALGQQLAVQAMTGPDTSYVPGLKMDWYRGTAKDTLDALGAFEAQYARFLDQGAAADARVDAWRVMLAHAKAQRAKLVVLSAAGWEKDRDAAGFSVNIGMLCMGDADGIAGAIVAVGDAVEAARDAETVPDQTGVKISSSTLQALADSMGALETLYPSLDDLVSAVHNLATNPNADLPSKADISGSAQGDADANAILALGSWDKHNLESDAQLEWGVSREINGAVKYRLALQKHGINGKTLAQAQAEAIKAGNEYVQSELQARASDEDVANLEEMLETYEGQADVYARAAAIFYDRAWDLRTTLMLEMRKMVWAYKYWALQDSRIVLTPQKPVEAFLADLALLDYEIETVLVSYGSGSDFQPFEQTVRSEHLPSDYGPELIKGLQGESHSASFTLTPSVDPASSSPTTFASISTNGAHFRIDGLSPILRGAKSRREALQAQAQAQAQARLVPVDMRISTSGIYADIRSGRVFNSASRPRTVRLSYDLLEDGPRGATHIHSSFPAVDHARETPFTQWRIELLSPHLLDLGGLVGVDLEWAGRAHFY</sequence>
<dbReference type="PANTHER" id="PTHR34714">
    <property type="entry name" value="EGF-LIKE DOMAIN-CONTAINING PROTEIN"/>
    <property type="match status" value="1"/>
</dbReference>
<evidence type="ECO:0000256" key="1">
    <source>
        <dbReference type="SAM" id="Coils"/>
    </source>
</evidence>
<proteinExistence type="predicted"/>
<reference evidence="2 3" key="1">
    <citation type="journal article" date="2018" name="IMA Fungus">
        <title>IMA Genome-F 9: Draft genome sequence of Annulohypoxylon stygium, Aspergillus mulundensis, Berkeleyomyces basicola (syn. Thielaviopsis basicola), Ceratocystis smalleyi, two Cercospora beticola strains, Coleophoma cylindrospora, Fusarium fracticaudum, Phialophora cf. hyalina, and Morchella septimelata.</title>
        <authorList>
            <person name="Wingfield B.D."/>
            <person name="Bills G.F."/>
            <person name="Dong Y."/>
            <person name="Huang W."/>
            <person name="Nel W.J."/>
            <person name="Swalarsk-Parry B.S."/>
            <person name="Vaghefi N."/>
            <person name="Wilken P.M."/>
            <person name="An Z."/>
            <person name="de Beer Z.W."/>
            <person name="De Vos L."/>
            <person name="Chen L."/>
            <person name="Duong T.A."/>
            <person name="Gao Y."/>
            <person name="Hammerbacher A."/>
            <person name="Kikkert J.R."/>
            <person name="Li Y."/>
            <person name="Li H."/>
            <person name="Li K."/>
            <person name="Li Q."/>
            <person name="Liu X."/>
            <person name="Ma X."/>
            <person name="Naidoo K."/>
            <person name="Pethybridge S.J."/>
            <person name="Sun J."/>
            <person name="Steenkamp E.T."/>
            <person name="van der Nest M.A."/>
            <person name="van Wyk S."/>
            <person name="Wingfield M.J."/>
            <person name="Xiong C."/>
            <person name="Yue Q."/>
            <person name="Zhang X."/>
        </authorList>
    </citation>
    <scope>NUCLEOTIDE SEQUENCE [LARGE SCALE GENOMIC DNA]</scope>
    <source>
        <strain evidence="2 3">DSM 5745</strain>
    </source>
</reference>
<organism evidence="2 3">
    <name type="scientific">Aspergillus mulundensis</name>
    <dbReference type="NCBI Taxonomy" id="1810919"/>
    <lineage>
        <taxon>Eukaryota</taxon>
        <taxon>Fungi</taxon>
        <taxon>Dikarya</taxon>
        <taxon>Ascomycota</taxon>
        <taxon>Pezizomycotina</taxon>
        <taxon>Eurotiomycetes</taxon>
        <taxon>Eurotiomycetidae</taxon>
        <taxon>Eurotiales</taxon>
        <taxon>Aspergillaceae</taxon>
        <taxon>Aspergillus</taxon>
        <taxon>Aspergillus subgen. Nidulantes</taxon>
    </lineage>
</organism>
<feature type="coiled-coil region" evidence="1">
    <location>
        <begin position="409"/>
        <end position="436"/>
    </location>
</feature>
<comment type="caution">
    <text evidence="2">The sequence shown here is derived from an EMBL/GenBank/DDBJ whole genome shotgun (WGS) entry which is preliminary data.</text>
</comment>
<evidence type="ECO:0000313" key="3">
    <source>
        <dbReference type="Proteomes" id="UP000256690"/>
    </source>
</evidence>
<gene>
    <name evidence="2" type="ORF">DSM5745_01545</name>
</gene>
<dbReference type="GeneID" id="38111915"/>
<dbReference type="EMBL" id="PVWQ01000001">
    <property type="protein sequence ID" value="RDW94223.1"/>
    <property type="molecule type" value="Genomic_DNA"/>
</dbReference>
<accession>A0A3D8T6P5</accession>